<dbReference type="Gene3D" id="2.150.10.10">
    <property type="entry name" value="Serralysin-like metalloprotease, C-terminal"/>
    <property type="match status" value="1"/>
</dbReference>
<feature type="domain" description="Chitin-binding type-3" evidence="4">
    <location>
        <begin position="679"/>
        <end position="721"/>
    </location>
</feature>
<dbReference type="Gene3D" id="2.10.10.20">
    <property type="entry name" value="Carbohydrate-binding module superfamily 5/12"/>
    <property type="match status" value="1"/>
</dbReference>
<dbReference type="STRING" id="1348114.OM33_17115"/>
<dbReference type="GO" id="GO:0005975">
    <property type="term" value="P:carbohydrate metabolic process"/>
    <property type="evidence" value="ECO:0007669"/>
    <property type="project" value="InterPro"/>
</dbReference>
<feature type="chain" id="PRO_5002028413" evidence="3">
    <location>
        <begin position="22"/>
        <end position="725"/>
    </location>
</feature>
<dbReference type="CDD" id="cd12215">
    <property type="entry name" value="ChiC_BD"/>
    <property type="match status" value="1"/>
</dbReference>
<dbReference type="EMBL" id="CP009889">
    <property type="protein sequence ID" value="AIY66827.1"/>
    <property type="molecule type" value="Genomic_DNA"/>
</dbReference>
<organism evidence="5 6">
    <name type="scientific">Pseudoalteromonas piratica</name>
    <dbReference type="NCBI Taxonomy" id="1348114"/>
    <lineage>
        <taxon>Bacteria</taxon>
        <taxon>Pseudomonadati</taxon>
        <taxon>Pseudomonadota</taxon>
        <taxon>Gammaproteobacteria</taxon>
        <taxon>Alteromonadales</taxon>
        <taxon>Pseudoalteromonadaceae</taxon>
        <taxon>Pseudoalteromonas</taxon>
    </lineage>
</organism>
<reference evidence="5 6" key="1">
    <citation type="submission" date="2014-11" db="EMBL/GenBank/DDBJ databases">
        <title>Complete Genome Sequence of Pseudoalteromonas sp. Strain OCN003 Isolated from Kaneohe Bay, Oahu, Hawaii.</title>
        <authorList>
            <person name="Beurmann S."/>
            <person name="Videau P."/>
            <person name="Ushijima B."/>
            <person name="Smith A.M."/>
            <person name="Aeby G.S."/>
            <person name="Callahan S.M."/>
            <person name="Belcaid M."/>
        </authorList>
    </citation>
    <scope>NUCLEOTIDE SEQUENCE [LARGE SCALE GENOMIC DNA]</scope>
    <source>
        <strain evidence="5 6">OCN003</strain>
    </source>
</reference>
<evidence type="ECO:0000256" key="2">
    <source>
        <dbReference type="ARBA" id="ARBA00022837"/>
    </source>
</evidence>
<keyword evidence="3" id="KW-0732">Signal</keyword>
<dbReference type="InterPro" id="IPR011049">
    <property type="entry name" value="Serralysin-like_metalloprot_C"/>
</dbReference>
<dbReference type="KEGG" id="pseo:OM33_17115"/>
<dbReference type="SUPFAM" id="SSF51055">
    <property type="entry name" value="Carbohydrate binding domain"/>
    <property type="match status" value="1"/>
</dbReference>
<proteinExistence type="predicted"/>
<dbReference type="GO" id="GO:0005576">
    <property type="term" value="C:extracellular region"/>
    <property type="evidence" value="ECO:0007669"/>
    <property type="project" value="InterPro"/>
</dbReference>
<dbReference type="eggNOG" id="COG3979">
    <property type="taxonomic scope" value="Bacteria"/>
</dbReference>
<dbReference type="GO" id="GO:0005509">
    <property type="term" value="F:calcium ion binding"/>
    <property type="evidence" value="ECO:0007669"/>
    <property type="project" value="InterPro"/>
</dbReference>
<keyword evidence="2" id="KW-0106">Calcium</keyword>
<dbReference type="HOGENOM" id="CLU_380319_0_0_6"/>
<dbReference type="InterPro" id="IPR001343">
    <property type="entry name" value="Hemolysn_Ca-bd"/>
</dbReference>
<dbReference type="InterPro" id="IPR036573">
    <property type="entry name" value="CBM_sf_5/12"/>
</dbReference>
<dbReference type="SMART" id="SM00495">
    <property type="entry name" value="ChtBD3"/>
    <property type="match status" value="1"/>
</dbReference>
<dbReference type="Pfam" id="PF00353">
    <property type="entry name" value="HemolysinCabind"/>
    <property type="match status" value="1"/>
</dbReference>
<keyword evidence="6" id="KW-1185">Reference proteome</keyword>
<evidence type="ECO:0000313" key="6">
    <source>
        <dbReference type="Proteomes" id="UP000030341"/>
    </source>
</evidence>
<protein>
    <submittedName>
        <fullName evidence="5">Sugar-binding protein</fullName>
    </submittedName>
</protein>
<evidence type="ECO:0000259" key="4">
    <source>
        <dbReference type="SMART" id="SM00495"/>
    </source>
</evidence>
<dbReference type="Pfam" id="PF02839">
    <property type="entry name" value="CBM_5_12"/>
    <property type="match status" value="1"/>
</dbReference>
<name>A0A0A7ELI7_9GAMM</name>
<dbReference type="GO" id="GO:0004553">
    <property type="term" value="F:hydrolase activity, hydrolyzing O-glycosyl compounds"/>
    <property type="evidence" value="ECO:0007669"/>
    <property type="project" value="InterPro"/>
</dbReference>
<evidence type="ECO:0000256" key="1">
    <source>
        <dbReference type="ARBA" id="ARBA00022801"/>
    </source>
</evidence>
<feature type="signal peptide" evidence="3">
    <location>
        <begin position="1"/>
        <end position="21"/>
    </location>
</feature>
<evidence type="ECO:0000313" key="5">
    <source>
        <dbReference type="EMBL" id="AIY66827.1"/>
    </source>
</evidence>
<keyword evidence="1" id="KW-0378">Hydrolase</keyword>
<dbReference type="OrthoDB" id="480426at2"/>
<dbReference type="GO" id="GO:0030246">
    <property type="term" value="F:carbohydrate binding"/>
    <property type="evidence" value="ECO:0007669"/>
    <property type="project" value="InterPro"/>
</dbReference>
<dbReference type="RefSeq" id="WP_040135371.1">
    <property type="nucleotide sequence ID" value="NZ_CP009889.1"/>
</dbReference>
<gene>
    <name evidence="5" type="ORF">OM33_17115</name>
</gene>
<dbReference type="PROSITE" id="PS51257">
    <property type="entry name" value="PROKAR_LIPOPROTEIN"/>
    <property type="match status" value="1"/>
</dbReference>
<dbReference type="AlphaFoldDB" id="A0A0A7ELI7"/>
<dbReference type="SUPFAM" id="SSF51120">
    <property type="entry name" value="beta-Roll"/>
    <property type="match status" value="1"/>
</dbReference>
<dbReference type="InterPro" id="IPR003610">
    <property type="entry name" value="CBM5/12"/>
</dbReference>
<evidence type="ECO:0000256" key="3">
    <source>
        <dbReference type="SAM" id="SignalP"/>
    </source>
</evidence>
<dbReference type="Proteomes" id="UP000030341">
    <property type="component" value="Chromosome 2"/>
</dbReference>
<accession>A0A0A7ELI7</accession>
<sequence length="725" mass="77873">MHHAKLTTCALAVLLSCNANAGTGIQDFLDSLRNFESGINPNLADFYLENLNNPVYNYARVSAPGRMIRDCATGSMIPEPTTINDFFSKLGVDGFYNSQTPYDPEMFKSMQYNSMNAWGFVGYQLGEAVLIDAGYYSPKVVNVDGVEYDSFYVFVDDSTWAGCKTEALVEIVGSGGNKILATDVNNWQGTFVGKNGVNSFADLIKPEKQELVIRDAMHFNYGVMTQLLGDANMTWADALAKSWPGVDDSGNPIQVQATMSGLLAAAHLRGAWGTARLLTKDEITCDELGTCITKYVHKFGGYNTIFDTPANDTIEGSSYAETLSAGWGSDLVILGGGSDILALHESDNAVTTVQGFTVGDDFIVLRDWQATSPLDNLQIADTAQGAELSFANQRVIIEGISAADVNANPTAVIAESKIYEIAWSGKQVVNNFNPKLDKIRGTAGIGFKHLKAYETDTALVVGVQAADGGIYSSVELNGLTIADLTPDMFDNVTGGYDRLGFIVPLTSQNWGWNSVLTVNSFDPLKTVISMPLFNYSFSMLVLTQEGADTVITLDAAASQGDQKRLVLKNTDVTSLSEANFAFVNGSFSDAIIDIPVYYSVTTSVVGQGGAISPSPDANGVLSAKGNSDFTVNFVADAGYRVASVTVDGVSVEVANAYTFASISSNHSIVVSFEQGVSCPAPWDSAKVYTGGMQVTYQGKIYEAKWWSQNNLPTAGDPWRFVSDCQ</sequence>